<dbReference type="Proteomes" id="UP000184476">
    <property type="component" value="Unassembled WGS sequence"/>
</dbReference>
<reference evidence="1 2" key="1">
    <citation type="submission" date="2016-11" db="EMBL/GenBank/DDBJ databases">
        <authorList>
            <person name="Jaros S."/>
            <person name="Januszkiewicz K."/>
            <person name="Wedrychowicz H."/>
        </authorList>
    </citation>
    <scope>NUCLEOTIDE SEQUENCE [LARGE SCALE GENOMIC DNA]</scope>
    <source>
        <strain evidence="1 2">DSM 44666</strain>
    </source>
</reference>
<evidence type="ECO:0000313" key="2">
    <source>
        <dbReference type="Proteomes" id="UP000184476"/>
    </source>
</evidence>
<gene>
    <name evidence="1" type="ORF">SAMN05444392_10762</name>
</gene>
<evidence type="ECO:0000313" key="1">
    <source>
        <dbReference type="EMBL" id="SHF07414.1"/>
    </source>
</evidence>
<proteinExistence type="predicted"/>
<sequence>MKKATQQEIARKVAAESAFLAGYKPALDVRPNFRYFDYLKENYPYIDEQDKYQNHLFFQTTQQKDEFLTRTEHLDHHAMNPAYARELGLVLGYPQKSVDYFVWYITEETKGTQESTLEEGKIGIKYAGIDFASHIDLLIEEVQWLWNTYDHPFARECISFVRVEDDLYRLEYGNEEQLKKIEQYLRKELGLTTVA</sequence>
<protein>
    <submittedName>
        <fullName evidence="1">Uncharacterized protein</fullName>
    </submittedName>
</protein>
<dbReference type="OrthoDB" id="2990732at2"/>
<name>A0A1M4YNP0_9BACL</name>
<dbReference type="AlphaFoldDB" id="A0A1M4YNP0"/>
<accession>A0A1M4YNP0</accession>
<dbReference type="RefSeq" id="WP_073155074.1">
    <property type="nucleotide sequence ID" value="NZ_FQVL01000007.1"/>
</dbReference>
<organism evidence="1 2">
    <name type="scientific">Seinonella peptonophila</name>
    <dbReference type="NCBI Taxonomy" id="112248"/>
    <lineage>
        <taxon>Bacteria</taxon>
        <taxon>Bacillati</taxon>
        <taxon>Bacillota</taxon>
        <taxon>Bacilli</taxon>
        <taxon>Bacillales</taxon>
        <taxon>Thermoactinomycetaceae</taxon>
        <taxon>Seinonella</taxon>
    </lineage>
</organism>
<dbReference type="EMBL" id="FQVL01000007">
    <property type="protein sequence ID" value="SHF07414.1"/>
    <property type="molecule type" value="Genomic_DNA"/>
</dbReference>
<keyword evidence="2" id="KW-1185">Reference proteome</keyword>